<dbReference type="Gene3D" id="2.170.190.11">
    <property type="entry name" value="Molybdopterin biosynthesis moea protein, domain 3"/>
    <property type="match status" value="1"/>
</dbReference>
<dbReference type="STRING" id="1938817.SAMN06296008_102234"/>
<dbReference type="InterPro" id="IPR038987">
    <property type="entry name" value="MoeA-like"/>
</dbReference>
<dbReference type="InterPro" id="IPR036688">
    <property type="entry name" value="MoeA_C_domain_IV_sf"/>
</dbReference>
<evidence type="ECO:0000256" key="6">
    <source>
        <dbReference type="ARBA" id="ARBA00022679"/>
    </source>
</evidence>
<dbReference type="NCBIfam" id="TIGR00177">
    <property type="entry name" value="molyb_syn"/>
    <property type="match status" value="1"/>
</dbReference>
<dbReference type="Proteomes" id="UP000192708">
    <property type="component" value="Unassembled WGS sequence"/>
</dbReference>
<evidence type="ECO:0000256" key="9">
    <source>
        <dbReference type="ARBA" id="ARBA00023150"/>
    </source>
</evidence>
<dbReference type="Gene3D" id="3.90.105.10">
    <property type="entry name" value="Molybdopterin biosynthesis moea protein, domain 2"/>
    <property type="match status" value="1"/>
</dbReference>
<evidence type="ECO:0000256" key="10">
    <source>
        <dbReference type="ARBA" id="ARBA00047317"/>
    </source>
</evidence>
<dbReference type="InterPro" id="IPR036425">
    <property type="entry name" value="MoaB/Mog-like_dom_sf"/>
</dbReference>
<dbReference type="Pfam" id="PF03453">
    <property type="entry name" value="MoeA_N"/>
    <property type="match status" value="1"/>
</dbReference>
<keyword evidence="8 11" id="KW-0460">Magnesium</keyword>
<dbReference type="GO" id="GO:0006777">
    <property type="term" value="P:Mo-molybdopterin cofactor biosynthetic process"/>
    <property type="evidence" value="ECO:0007669"/>
    <property type="project" value="UniProtKB-UniRule"/>
</dbReference>
<comment type="function">
    <text evidence="2 11">Catalyzes the insertion of molybdate into adenylated molybdopterin with the concomitant release of AMP.</text>
</comment>
<keyword evidence="5 11" id="KW-0500">Molybdenum</keyword>
<evidence type="ECO:0000256" key="11">
    <source>
        <dbReference type="RuleBase" id="RU365090"/>
    </source>
</evidence>
<evidence type="ECO:0000256" key="4">
    <source>
        <dbReference type="ARBA" id="ARBA00010763"/>
    </source>
</evidence>
<dbReference type="InterPro" id="IPR005111">
    <property type="entry name" value="MoeA_C_domain_IV"/>
</dbReference>
<evidence type="ECO:0000313" key="14">
    <source>
        <dbReference type="Proteomes" id="UP000192708"/>
    </source>
</evidence>
<evidence type="ECO:0000256" key="3">
    <source>
        <dbReference type="ARBA" id="ARBA00005046"/>
    </source>
</evidence>
<dbReference type="OrthoDB" id="9804758at2"/>
<sequence>MNTPNQLPSLNAFQEDWQHHHSSDLFNPKALGLNAALEFMRSYTEACLLNLKKVSIPIEDAFGRVLAVDVKALINVPAANNSAMDGYAFHHEALRTDASEVHLQVIGKQLAGDSLQKFSNFTPAIHAIQITTGALLPPECDTVIPQEWIQLDQTGITFAPNKIRAKENCRMMGEDLRIGEIVLSQGRRLKASDMGMLASMGLSHVEVFEQLKVAIFSTGNEVTAVGETLLPGRVYDSNRFTLIGLLKELNIQLLDFGIVKDDAQALKTTFAKAAQQADLIITSGGVSVGEADFTKQVMRELGDVAFWTLAIKPGRPMAFGKIVDHKKESILFGLPGNPVAVMITFLQFVRPMIEYLSGSKATKKISLVAKLSTDLKKRAGRTEFLRARLSSDSSGQIWVEPHKNQGSGVLSSMSQADCLIVLEADDSVVERGSFVNIEMLM</sequence>
<dbReference type="SUPFAM" id="SSF63867">
    <property type="entry name" value="MoeA C-terminal domain-like"/>
    <property type="match status" value="1"/>
</dbReference>
<protein>
    <recommendedName>
        <fullName evidence="11">Molybdopterin molybdenumtransferase</fullName>
        <ecNumber evidence="11">2.10.1.1</ecNumber>
    </recommendedName>
</protein>
<dbReference type="SMART" id="SM00852">
    <property type="entry name" value="MoCF_biosynth"/>
    <property type="match status" value="1"/>
</dbReference>
<accession>A0A1W1YCZ3</accession>
<evidence type="ECO:0000256" key="2">
    <source>
        <dbReference type="ARBA" id="ARBA00002901"/>
    </source>
</evidence>
<organism evidence="13 14">
    <name type="scientific">Polynucleobacter kasalickyi</name>
    <dbReference type="NCBI Taxonomy" id="1938817"/>
    <lineage>
        <taxon>Bacteria</taxon>
        <taxon>Pseudomonadati</taxon>
        <taxon>Pseudomonadota</taxon>
        <taxon>Betaproteobacteria</taxon>
        <taxon>Burkholderiales</taxon>
        <taxon>Burkholderiaceae</taxon>
        <taxon>Polynucleobacter</taxon>
    </lineage>
</organism>
<proteinExistence type="inferred from homology"/>
<dbReference type="InterPro" id="IPR005110">
    <property type="entry name" value="MoeA_linker/N"/>
</dbReference>
<keyword evidence="9 11" id="KW-0501">Molybdenum cofactor biosynthesis</keyword>
<dbReference type="Pfam" id="PF03454">
    <property type="entry name" value="MoeA_C"/>
    <property type="match status" value="1"/>
</dbReference>
<evidence type="ECO:0000259" key="12">
    <source>
        <dbReference type="SMART" id="SM00852"/>
    </source>
</evidence>
<keyword evidence="14" id="KW-1185">Reference proteome</keyword>
<dbReference type="AlphaFoldDB" id="A0A1W1YCZ3"/>
<dbReference type="NCBIfam" id="NF045515">
    <property type="entry name" value="Glp_gephyrin"/>
    <property type="match status" value="1"/>
</dbReference>
<dbReference type="PANTHER" id="PTHR10192">
    <property type="entry name" value="MOLYBDOPTERIN BIOSYNTHESIS PROTEIN"/>
    <property type="match status" value="1"/>
</dbReference>
<evidence type="ECO:0000256" key="1">
    <source>
        <dbReference type="ARBA" id="ARBA00001946"/>
    </source>
</evidence>
<dbReference type="CDD" id="cd00887">
    <property type="entry name" value="MoeA"/>
    <property type="match status" value="1"/>
</dbReference>
<comment type="similarity">
    <text evidence="4 11">Belongs to the MoeA family.</text>
</comment>
<dbReference type="PANTHER" id="PTHR10192:SF5">
    <property type="entry name" value="GEPHYRIN"/>
    <property type="match status" value="1"/>
</dbReference>
<evidence type="ECO:0000256" key="5">
    <source>
        <dbReference type="ARBA" id="ARBA00022505"/>
    </source>
</evidence>
<comment type="catalytic activity">
    <reaction evidence="10">
        <text>adenylyl-molybdopterin + molybdate = Mo-molybdopterin + AMP + H(+)</text>
        <dbReference type="Rhea" id="RHEA:35047"/>
        <dbReference type="ChEBI" id="CHEBI:15378"/>
        <dbReference type="ChEBI" id="CHEBI:36264"/>
        <dbReference type="ChEBI" id="CHEBI:62727"/>
        <dbReference type="ChEBI" id="CHEBI:71302"/>
        <dbReference type="ChEBI" id="CHEBI:456215"/>
        <dbReference type="EC" id="2.10.1.1"/>
    </reaction>
</comment>
<reference evidence="13 14" key="1">
    <citation type="submission" date="2017-04" db="EMBL/GenBank/DDBJ databases">
        <authorList>
            <person name="Afonso C.L."/>
            <person name="Miller P.J."/>
            <person name="Scott M.A."/>
            <person name="Spackman E."/>
            <person name="Goraichik I."/>
            <person name="Dimitrov K.M."/>
            <person name="Suarez D.L."/>
            <person name="Swayne D.E."/>
        </authorList>
    </citation>
    <scope>NUCLEOTIDE SEQUENCE [LARGE SCALE GENOMIC DNA]</scope>
    <source>
        <strain evidence="13 14">VK13</strain>
    </source>
</reference>
<dbReference type="SUPFAM" id="SSF63882">
    <property type="entry name" value="MoeA N-terminal region -like"/>
    <property type="match status" value="1"/>
</dbReference>
<dbReference type="UniPathway" id="UPA00344"/>
<keyword evidence="7 11" id="KW-0479">Metal-binding</keyword>
<dbReference type="InterPro" id="IPR036135">
    <property type="entry name" value="MoeA_linker/N_sf"/>
</dbReference>
<feature type="domain" description="MoaB/Mog" evidence="12">
    <location>
        <begin position="214"/>
        <end position="355"/>
    </location>
</feature>
<dbReference type="GO" id="GO:0046872">
    <property type="term" value="F:metal ion binding"/>
    <property type="evidence" value="ECO:0007669"/>
    <property type="project" value="UniProtKB-UniRule"/>
</dbReference>
<comment type="cofactor">
    <cofactor evidence="1 11">
        <name>Mg(2+)</name>
        <dbReference type="ChEBI" id="CHEBI:18420"/>
    </cofactor>
</comment>
<dbReference type="GO" id="GO:0005829">
    <property type="term" value="C:cytosol"/>
    <property type="evidence" value="ECO:0007669"/>
    <property type="project" value="TreeGrafter"/>
</dbReference>
<evidence type="ECO:0000256" key="8">
    <source>
        <dbReference type="ARBA" id="ARBA00022842"/>
    </source>
</evidence>
<evidence type="ECO:0000256" key="7">
    <source>
        <dbReference type="ARBA" id="ARBA00022723"/>
    </source>
</evidence>
<dbReference type="Gene3D" id="2.40.340.10">
    <property type="entry name" value="MoeA, C-terminal, domain IV"/>
    <property type="match status" value="1"/>
</dbReference>
<dbReference type="Pfam" id="PF00994">
    <property type="entry name" value="MoCF_biosynth"/>
    <property type="match status" value="1"/>
</dbReference>
<keyword evidence="6 11" id="KW-0808">Transferase</keyword>
<name>A0A1W1YCZ3_9BURK</name>
<gene>
    <name evidence="13" type="ORF">SAMN06296008_102234</name>
</gene>
<dbReference type="EMBL" id="FWXJ01000002">
    <property type="protein sequence ID" value="SMC33691.1"/>
    <property type="molecule type" value="Genomic_DNA"/>
</dbReference>
<dbReference type="FunFam" id="3.40.980.10:FF:000004">
    <property type="entry name" value="Molybdopterin molybdenumtransferase"/>
    <property type="match status" value="1"/>
</dbReference>
<dbReference type="InterPro" id="IPR001453">
    <property type="entry name" value="MoaB/Mog_dom"/>
</dbReference>
<comment type="pathway">
    <text evidence="3 11">Cofactor biosynthesis; molybdopterin biosynthesis.</text>
</comment>
<evidence type="ECO:0000313" key="13">
    <source>
        <dbReference type="EMBL" id="SMC33691.1"/>
    </source>
</evidence>
<dbReference type="EC" id="2.10.1.1" evidence="11"/>
<dbReference type="RefSeq" id="WP_084282599.1">
    <property type="nucleotide sequence ID" value="NZ_FWXJ01000002.1"/>
</dbReference>
<dbReference type="GO" id="GO:0061599">
    <property type="term" value="F:molybdopterin molybdotransferase activity"/>
    <property type="evidence" value="ECO:0007669"/>
    <property type="project" value="UniProtKB-UniRule"/>
</dbReference>
<dbReference type="SUPFAM" id="SSF53218">
    <property type="entry name" value="Molybdenum cofactor biosynthesis proteins"/>
    <property type="match status" value="1"/>
</dbReference>
<dbReference type="Gene3D" id="3.40.980.10">
    <property type="entry name" value="MoaB/Mog-like domain"/>
    <property type="match status" value="1"/>
</dbReference>